<feature type="chain" id="PRO_5012099848" description="phospholipase A2" evidence="7">
    <location>
        <begin position="17"/>
        <end position="211"/>
    </location>
</feature>
<dbReference type="InterPro" id="IPR036444">
    <property type="entry name" value="PLipase_A2_dom_sf"/>
</dbReference>
<dbReference type="Gene3D" id="1.20.90.10">
    <property type="entry name" value="Phospholipase A2 domain"/>
    <property type="match status" value="1"/>
</dbReference>
<evidence type="ECO:0000313" key="9">
    <source>
        <dbReference type="EMBL" id="ARK19802.1"/>
    </source>
</evidence>
<evidence type="ECO:0000256" key="6">
    <source>
        <dbReference type="ARBA" id="ARBA00029903"/>
    </source>
</evidence>
<comment type="cofactor">
    <cofactor evidence="1">
        <name>Ca(2+)</name>
        <dbReference type="ChEBI" id="CHEBI:29108"/>
    </cofactor>
</comment>
<accession>A0A1W6EVP9</accession>
<dbReference type="AlphaFoldDB" id="A0A1W6EVP9"/>
<dbReference type="GO" id="GO:0006644">
    <property type="term" value="P:phospholipid metabolic process"/>
    <property type="evidence" value="ECO:0007669"/>
    <property type="project" value="InterPro"/>
</dbReference>
<dbReference type="GO" id="GO:0004623">
    <property type="term" value="F:phospholipase A2 activity"/>
    <property type="evidence" value="ECO:0007669"/>
    <property type="project" value="UniProtKB-EC"/>
</dbReference>
<keyword evidence="4" id="KW-0443">Lipid metabolism</keyword>
<evidence type="ECO:0000256" key="5">
    <source>
        <dbReference type="ARBA" id="ARBA00023157"/>
    </source>
</evidence>
<evidence type="ECO:0000256" key="7">
    <source>
        <dbReference type="SAM" id="SignalP"/>
    </source>
</evidence>
<evidence type="ECO:0000256" key="1">
    <source>
        <dbReference type="ARBA" id="ARBA00001913"/>
    </source>
</evidence>
<evidence type="ECO:0000259" key="8">
    <source>
        <dbReference type="Pfam" id="PF05826"/>
    </source>
</evidence>
<dbReference type="EMBL" id="KY563393">
    <property type="protein sequence ID" value="ARK19802.1"/>
    <property type="molecule type" value="mRNA"/>
</dbReference>
<dbReference type="SUPFAM" id="SSF48619">
    <property type="entry name" value="Phospholipase A2, PLA2"/>
    <property type="match status" value="1"/>
</dbReference>
<dbReference type="EC" id="3.1.1.4" evidence="2"/>
<dbReference type="PANTHER" id="PTHR12253">
    <property type="entry name" value="RH14732P"/>
    <property type="match status" value="1"/>
</dbReference>
<keyword evidence="5" id="KW-1015">Disulfide bond</keyword>
<evidence type="ECO:0000256" key="2">
    <source>
        <dbReference type="ARBA" id="ARBA00013278"/>
    </source>
</evidence>
<name>A0A1W6EVP9_AMPCP</name>
<dbReference type="Pfam" id="PF05826">
    <property type="entry name" value="Phospholip_A2_2"/>
    <property type="match status" value="1"/>
</dbReference>
<organism evidence="9">
    <name type="scientific">Ampulex compressa</name>
    <name type="common">Emerald cockroach wasp</name>
    <dbReference type="NCBI Taxonomy" id="860918"/>
    <lineage>
        <taxon>Eukaryota</taxon>
        <taxon>Metazoa</taxon>
        <taxon>Ecdysozoa</taxon>
        <taxon>Arthropoda</taxon>
        <taxon>Hexapoda</taxon>
        <taxon>Insecta</taxon>
        <taxon>Pterygota</taxon>
        <taxon>Neoptera</taxon>
        <taxon>Endopterygota</taxon>
        <taxon>Hymenoptera</taxon>
        <taxon>Apocrita</taxon>
        <taxon>Aculeata</taxon>
        <taxon>Apoidea</taxon>
        <taxon>Ampulicidae</taxon>
        <taxon>Ampulicini</taxon>
        <taxon>Ampulex</taxon>
    </lineage>
</organism>
<feature type="domain" description="Phospholipase A2-like central" evidence="8">
    <location>
        <begin position="69"/>
        <end position="169"/>
    </location>
</feature>
<keyword evidence="3" id="KW-0442">Lipid degradation</keyword>
<proteinExistence type="evidence at transcript level"/>
<evidence type="ECO:0000256" key="3">
    <source>
        <dbReference type="ARBA" id="ARBA00022963"/>
    </source>
</evidence>
<dbReference type="GO" id="GO:0050482">
    <property type="term" value="P:arachidonate secretion"/>
    <property type="evidence" value="ECO:0007669"/>
    <property type="project" value="InterPro"/>
</dbReference>
<dbReference type="GO" id="GO:0016042">
    <property type="term" value="P:lipid catabolic process"/>
    <property type="evidence" value="ECO:0007669"/>
    <property type="project" value="UniProtKB-KW"/>
</dbReference>
<reference evidence="9" key="1">
    <citation type="submission" date="2017-02" db="EMBL/GenBank/DDBJ databases">
        <title>Parasitoid Jewel Wasp Mounts Multi-Pronged Neurochemical Attack to Hijack a Host Brain.</title>
        <authorList>
            <person name="Arvidson R.S."/>
            <person name="Kaiser M."/>
            <person name="Libersat F."/>
            <person name="Adams M.E."/>
        </authorList>
    </citation>
    <scope>NUCLEOTIDE SEQUENCE</scope>
    <source>
        <strain evidence="9">20</strain>
    </source>
</reference>
<protein>
    <recommendedName>
        <fullName evidence="2">phospholipase A2</fullName>
        <ecNumber evidence="2">3.1.1.4</ecNumber>
    </recommendedName>
    <alternativeName>
        <fullName evidence="6">Phosphatidylcholine 2-acylhydrolase</fullName>
    </alternativeName>
</protein>
<dbReference type="InterPro" id="IPR016090">
    <property type="entry name" value="PLA2-like_dom"/>
</dbReference>
<feature type="signal peptide" evidence="7">
    <location>
        <begin position="1"/>
        <end position="16"/>
    </location>
</feature>
<sequence length="211" mass="24347">MMLIRLIFISVGVVFATTPEIDMSARPERRLYKQLNHELAIKQNLNTNENPSEVEEHIVNEPMPEAATTPRTKWCDPEKNPAYNEGYGSAVDTDQCCRKMKYCDEFIRGKEWKYGLYNADSKPKLSCSCELDFYNCLQDVFFYDEPLDAPYAAQVGEAYFHATMSPCFLKMPSSSCDGQVLYDIRNNTYESGDKKKYFCAHWSISKIWEGD</sequence>
<evidence type="ECO:0000256" key="4">
    <source>
        <dbReference type="ARBA" id="ARBA00023098"/>
    </source>
</evidence>
<keyword evidence="7" id="KW-0732">Signal</keyword>
<dbReference type="OrthoDB" id="8187220at2759"/>